<feature type="transmembrane region" description="Helical" evidence="5">
    <location>
        <begin position="43"/>
        <end position="63"/>
    </location>
</feature>
<gene>
    <name evidence="7" type="ORF">QFZ46_002368</name>
</gene>
<keyword evidence="8" id="KW-1185">Reference proteome</keyword>
<evidence type="ECO:0000256" key="3">
    <source>
        <dbReference type="ARBA" id="ARBA00022989"/>
    </source>
</evidence>
<evidence type="ECO:0000256" key="5">
    <source>
        <dbReference type="SAM" id="Phobius"/>
    </source>
</evidence>
<comment type="caution">
    <text evidence="7">The sequence shown here is derived from an EMBL/GenBank/DDBJ whole genome shotgun (WGS) entry which is preliminary data.</text>
</comment>
<feature type="transmembrane region" description="Helical" evidence="5">
    <location>
        <begin position="90"/>
        <end position="112"/>
    </location>
</feature>
<evidence type="ECO:0000256" key="1">
    <source>
        <dbReference type="ARBA" id="ARBA00004127"/>
    </source>
</evidence>
<protein>
    <submittedName>
        <fullName evidence="7">Uncharacterized membrane protein YidH (DUF202 family)</fullName>
    </submittedName>
</protein>
<organism evidence="7 8">
    <name type="scientific">Microbacterium murale</name>
    <dbReference type="NCBI Taxonomy" id="1081040"/>
    <lineage>
        <taxon>Bacteria</taxon>
        <taxon>Bacillati</taxon>
        <taxon>Actinomycetota</taxon>
        <taxon>Actinomycetes</taxon>
        <taxon>Micrococcales</taxon>
        <taxon>Microbacteriaceae</taxon>
        <taxon>Microbacterium</taxon>
    </lineage>
</organism>
<dbReference type="Proteomes" id="UP001239085">
    <property type="component" value="Unassembled WGS sequence"/>
</dbReference>
<evidence type="ECO:0000259" key="6">
    <source>
        <dbReference type="Pfam" id="PF02656"/>
    </source>
</evidence>
<name>A0ABU0PA52_9MICO</name>
<comment type="subcellular location">
    <subcellularLocation>
        <location evidence="1">Endomembrane system</location>
        <topology evidence="1">Multi-pass membrane protein</topology>
    </subcellularLocation>
</comment>
<reference evidence="7 8" key="1">
    <citation type="submission" date="2023-07" db="EMBL/GenBank/DDBJ databases">
        <title>Comparative genomics of wheat-associated soil bacteria to identify genetic determinants of phenazine resistance.</title>
        <authorList>
            <person name="Mouncey N."/>
        </authorList>
    </citation>
    <scope>NUCLEOTIDE SEQUENCE [LARGE SCALE GENOMIC DNA]</scope>
    <source>
        <strain evidence="7 8">W2I7</strain>
    </source>
</reference>
<keyword evidence="2 5" id="KW-0812">Transmembrane</keyword>
<evidence type="ECO:0000313" key="7">
    <source>
        <dbReference type="EMBL" id="MDQ0644208.1"/>
    </source>
</evidence>
<evidence type="ECO:0000256" key="2">
    <source>
        <dbReference type="ARBA" id="ARBA00022692"/>
    </source>
</evidence>
<dbReference type="EMBL" id="JAUSXK010000001">
    <property type="protein sequence ID" value="MDQ0644208.1"/>
    <property type="molecule type" value="Genomic_DNA"/>
</dbReference>
<evidence type="ECO:0000256" key="4">
    <source>
        <dbReference type="ARBA" id="ARBA00023136"/>
    </source>
</evidence>
<dbReference type="InterPro" id="IPR003807">
    <property type="entry name" value="DUF202"/>
</dbReference>
<keyword evidence="3 5" id="KW-1133">Transmembrane helix</keyword>
<dbReference type="RefSeq" id="WP_307361698.1">
    <property type="nucleotide sequence ID" value="NZ_JAUSXK010000001.1"/>
</dbReference>
<dbReference type="Pfam" id="PF02656">
    <property type="entry name" value="DUF202"/>
    <property type="match status" value="1"/>
</dbReference>
<accession>A0ABU0PA52</accession>
<proteinExistence type="predicted"/>
<evidence type="ECO:0000313" key="8">
    <source>
        <dbReference type="Proteomes" id="UP001239085"/>
    </source>
</evidence>
<keyword evidence="4 5" id="KW-0472">Membrane</keyword>
<feature type="domain" description="DUF202" evidence="6">
    <location>
        <begin position="6"/>
        <end position="73"/>
    </location>
</feature>
<sequence length="113" mass="12074">MTSLFDPGLQPERTELGWRRTCLALSVGSLVAMRILPEAFGSGWWALGGVAGIIASAGLWAAARRRYRSTTRALERDGHRAPMPDSRLPFALTVFTVVIGGTSVAIVICMAAS</sequence>